<dbReference type="AlphaFoldDB" id="A0AAW0CWH6"/>
<gene>
    <name evidence="2" type="ORF">R3P38DRAFT_3440887</name>
</gene>
<accession>A0AAW0CWH6</accession>
<proteinExistence type="predicted"/>
<name>A0AAW0CWH6_9AGAR</name>
<dbReference type="EMBL" id="JAWWNJ010000012">
    <property type="protein sequence ID" value="KAK7043501.1"/>
    <property type="molecule type" value="Genomic_DNA"/>
</dbReference>
<organism evidence="2 3">
    <name type="scientific">Favolaschia claudopus</name>
    <dbReference type="NCBI Taxonomy" id="2862362"/>
    <lineage>
        <taxon>Eukaryota</taxon>
        <taxon>Fungi</taxon>
        <taxon>Dikarya</taxon>
        <taxon>Basidiomycota</taxon>
        <taxon>Agaricomycotina</taxon>
        <taxon>Agaricomycetes</taxon>
        <taxon>Agaricomycetidae</taxon>
        <taxon>Agaricales</taxon>
        <taxon>Marasmiineae</taxon>
        <taxon>Mycenaceae</taxon>
        <taxon>Favolaschia</taxon>
    </lineage>
</organism>
<protein>
    <submittedName>
        <fullName evidence="2">Uncharacterized protein</fullName>
    </submittedName>
</protein>
<evidence type="ECO:0000256" key="1">
    <source>
        <dbReference type="SAM" id="MobiDB-lite"/>
    </source>
</evidence>
<reference evidence="2 3" key="1">
    <citation type="journal article" date="2024" name="J Genomics">
        <title>Draft genome sequencing and assembly of Favolaschia claudopus CIRM-BRFM 2984 isolated from oak limbs.</title>
        <authorList>
            <person name="Navarro D."/>
            <person name="Drula E."/>
            <person name="Chaduli D."/>
            <person name="Cazenave R."/>
            <person name="Ahrendt S."/>
            <person name="Wang J."/>
            <person name="Lipzen A."/>
            <person name="Daum C."/>
            <person name="Barry K."/>
            <person name="Grigoriev I.V."/>
            <person name="Favel A."/>
            <person name="Rosso M.N."/>
            <person name="Martin F."/>
        </authorList>
    </citation>
    <scope>NUCLEOTIDE SEQUENCE [LARGE SCALE GENOMIC DNA]</scope>
    <source>
        <strain evidence="2 3">CIRM-BRFM 2984</strain>
    </source>
</reference>
<feature type="region of interest" description="Disordered" evidence="1">
    <location>
        <begin position="97"/>
        <end position="119"/>
    </location>
</feature>
<feature type="compositionally biased region" description="Polar residues" evidence="1">
    <location>
        <begin position="97"/>
        <end position="107"/>
    </location>
</feature>
<comment type="caution">
    <text evidence="2">The sequence shown here is derived from an EMBL/GenBank/DDBJ whole genome shotgun (WGS) entry which is preliminary data.</text>
</comment>
<evidence type="ECO:0000313" key="2">
    <source>
        <dbReference type="EMBL" id="KAK7043501.1"/>
    </source>
</evidence>
<sequence>MSFIDQYAPPRRRYLISELEHLSRTELVNLVMQEPLKWPKDVKGTFSKYKTNMPDMRWALSTCEFTTDWPLPMPSSSSAHPKDLFPTEALIQPSTGIQMNTDTESNPISPPSVPNTQAPLASTEDRLTSTVPGSMVINAPLLPDGSSRVRSLVLLITDTRNIFNIEKASQQISVPVVSLDGCKPGECRVDAKEVVAGLQASICAFQGSARLGTPNEDDPEYIKLFGTVRNGELELSDDNVHLLVPANGKLNFRIARLEIPKQEVEVNPPPSRSKWVELQDHIKQQARLSPSPAATKVRRTPQPLTTAEENWLTDRATEMDGYTTFLQNQNRRLDNRERVKHWNFAAQFSEKYFAKNWPPDIARPERKTIRKQDIETILRMKTTALAQAINMSRILGIYYAGPVKSGAVVKAVEGGIDSSEIVGSGSDALAKFLVKWEKDHPGGPA</sequence>
<keyword evidence="3" id="KW-1185">Reference proteome</keyword>
<dbReference type="Proteomes" id="UP001362999">
    <property type="component" value="Unassembled WGS sequence"/>
</dbReference>
<evidence type="ECO:0000313" key="3">
    <source>
        <dbReference type="Proteomes" id="UP001362999"/>
    </source>
</evidence>